<evidence type="ECO:0000256" key="2">
    <source>
        <dbReference type="ARBA" id="ARBA00022833"/>
    </source>
</evidence>
<name>A0A511XCV2_9PROT</name>
<evidence type="ECO:0000256" key="1">
    <source>
        <dbReference type="ARBA" id="ARBA00022723"/>
    </source>
</evidence>
<protein>
    <recommendedName>
        <fullName evidence="3">CMP/dCMP-type deaminase domain-containing protein</fullName>
    </recommendedName>
</protein>
<dbReference type="InterPro" id="IPR002125">
    <property type="entry name" value="CMP_dCMP_dom"/>
</dbReference>
<accession>A0A511XCV2</accession>
<dbReference type="PANTHER" id="PTHR11079">
    <property type="entry name" value="CYTOSINE DEAMINASE FAMILY MEMBER"/>
    <property type="match status" value="1"/>
</dbReference>
<dbReference type="EMBL" id="BJYF01000021">
    <property type="protein sequence ID" value="GEN60787.1"/>
    <property type="molecule type" value="Genomic_DNA"/>
</dbReference>
<dbReference type="InterPro" id="IPR006311">
    <property type="entry name" value="TAT_signal"/>
</dbReference>
<dbReference type="InterPro" id="IPR016192">
    <property type="entry name" value="APOBEC/CMP_deaminase_Zn-bd"/>
</dbReference>
<dbReference type="Proteomes" id="UP000321635">
    <property type="component" value="Unassembled WGS sequence"/>
</dbReference>
<dbReference type="AlphaFoldDB" id="A0A511XCV2"/>
<dbReference type="Pfam" id="PF00383">
    <property type="entry name" value="dCMP_cyt_deam_1"/>
    <property type="match status" value="1"/>
</dbReference>
<sequence>MPPVPPGKSLRRRTALAAVAAVGAQMATSKSRASAATGANAEDERFMTQAIEEARKADFPFGCVITANGAVIARGGNIGRQHHDPTAHGEMTAIRNCVSADKTSELKGATLYTTGEPCPMCMGAIVWSGISRVVYAVSIDELATHMNQIMVSSEQIARASFHPVEIVGGVGLQEARPLFARFKKQTAPG</sequence>
<organism evidence="4 5">
    <name type="scientific">Acetobacter nitrogenifigens DSM 23921 = NBRC 105050</name>
    <dbReference type="NCBI Taxonomy" id="1120919"/>
    <lineage>
        <taxon>Bacteria</taxon>
        <taxon>Pseudomonadati</taxon>
        <taxon>Pseudomonadota</taxon>
        <taxon>Alphaproteobacteria</taxon>
        <taxon>Acetobacterales</taxon>
        <taxon>Acetobacteraceae</taxon>
        <taxon>Acetobacter</taxon>
    </lineage>
</organism>
<keyword evidence="2" id="KW-0862">Zinc</keyword>
<dbReference type="GO" id="GO:0016787">
    <property type="term" value="F:hydrolase activity"/>
    <property type="evidence" value="ECO:0007669"/>
    <property type="project" value="InterPro"/>
</dbReference>
<proteinExistence type="predicted"/>
<dbReference type="Gene3D" id="3.40.140.10">
    <property type="entry name" value="Cytidine Deaminase, domain 2"/>
    <property type="match status" value="1"/>
</dbReference>
<dbReference type="InterPro" id="IPR016193">
    <property type="entry name" value="Cytidine_deaminase-like"/>
</dbReference>
<evidence type="ECO:0000313" key="4">
    <source>
        <dbReference type="EMBL" id="GEN60787.1"/>
    </source>
</evidence>
<gene>
    <name evidence="4" type="ORF">ANI02nite_26710</name>
</gene>
<evidence type="ECO:0000313" key="5">
    <source>
        <dbReference type="Proteomes" id="UP000321635"/>
    </source>
</evidence>
<dbReference type="PANTHER" id="PTHR11079:SF162">
    <property type="entry name" value="RIBOFLAVIN BIOSYNTHESIS PROTEIN PYRD, CHLOROPLASTIC"/>
    <property type="match status" value="1"/>
</dbReference>
<dbReference type="PROSITE" id="PS00903">
    <property type="entry name" value="CYT_DCMP_DEAMINASES_1"/>
    <property type="match status" value="1"/>
</dbReference>
<dbReference type="CDD" id="cd01285">
    <property type="entry name" value="nucleoside_deaminase"/>
    <property type="match status" value="1"/>
</dbReference>
<keyword evidence="1" id="KW-0479">Metal-binding</keyword>
<keyword evidence="5" id="KW-1185">Reference proteome</keyword>
<dbReference type="PROSITE" id="PS51318">
    <property type="entry name" value="TAT"/>
    <property type="match status" value="1"/>
</dbReference>
<dbReference type="SUPFAM" id="SSF53927">
    <property type="entry name" value="Cytidine deaminase-like"/>
    <property type="match status" value="1"/>
</dbReference>
<comment type="caution">
    <text evidence="4">The sequence shown here is derived from an EMBL/GenBank/DDBJ whole genome shotgun (WGS) entry which is preliminary data.</text>
</comment>
<dbReference type="GO" id="GO:0008270">
    <property type="term" value="F:zinc ion binding"/>
    <property type="evidence" value="ECO:0007669"/>
    <property type="project" value="InterPro"/>
</dbReference>
<feature type="domain" description="CMP/dCMP-type deaminase" evidence="3">
    <location>
        <begin position="41"/>
        <end position="150"/>
    </location>
</feature>
<reference evidence="4 5" key="1">
    <citation type="submission" date="2019-07" db="EMBL/GenBank/DDBJ databases">
        <title>Whole genome shotgun sequence of Acetobacter nitrogenifigens NBRC 105050.</title>
        <authorList>
            <person name="Hosoyama A."/>
            <person name="Uohara A."/>
            <person name="Ohji S."/>
            <person name="Ichikawa N."/>
        </authorList>
    </citation>
    <scope>NUCLEOTIDE SEQUENCE [LARGE SCALE GENOMIC DNA]</scope>
    <source>
        <strain evidence="4 5">NBRC 105050</strain>
    </source>
</reference>
<dbReference type="STRING" id="1120919.GCA_000429165_02781"/>
<dbReference type="PROSITE" id="PS51747">
    <property type="entry name" value="CYT_DCMP_DEAMINASES_2"/>
    <property type="match status" value="1"/>
</dbReference>
<dbReference type="RefSeq" id="WP_026398397.1">
    <property type="nucleotide sequence ID" value="NZ_AUBI01000012.1"/>
</dbReference>
<evidence type="ECO:0000259" key="3">
    <source>
        <dbReference type="PROSITE" id="PS51747"/>
    </source>
</evidence>